<accession>A0ACB7XI53</accession>
<proteinExistence type="predicted"/>
<organism evidence="1 2">
    <name type="scientific">Vaccinium darrowii</name>
    <dbReference type="NCBI Taxonomy" id="229202"/>
    <lineage>
        <taxon>Eukaryota</taxon>
        <taxon>Viridiplantae</taxon>
        <taxon>Streptophyta</taxon>
        <taxon>Embryophyta</taxon>
        <taxon>Tracheophyta</taxon>
        <taxon>Spermatophyta</taxon>
        <taxon>Magnoliopsida</taxon>
        <taxon>eudicotyledons</taxon>
        <taxon>Gunneridae</taxon>
        <taxon>Pentapetalae</taxon>
        <taxon>asterids</taxon>
        <taxon>Ericales</taxon>
        <taxon>Ericaceae</taxon>
        <taxon>Vaccinioideae</taxon>
        <taxon>Vaccinieae</taxon>
        <taxon>Vaccinium</taxon>
    </lineage>
</organism>
<dbReference type="Proteomes" id="UP000828048">
    <property type="component" value="Chromosome 10"/>
</dbReference>
<name>A0ACB7XI53_9ERIC</name>
<gene>
    <name evidence="1" type="ORF">Vadar_017585</name>
</gene>
<keyword evidence="2" id="KW-1185">Reference proteome</keyword>
<protein>
    <submittedName>
        <fullName evidence="1">Uncharacterized protein</fullName>
    </submittedName>
</protein>
<comment type="caution">
    <text evidence="1">The sequence shown here is derived from an EMBL/GenBank/DDBJ whole genome shotgun (WGS) entry which is preliminary data.</text>
</comment>
<evidence type="ECO:0000313" key="2">
    <source>
        <dbReference type="Proteomes" id="UP000828048"/>
    </source>
</evidence>
<dbReference type="EMBL" id="CM037160">
    <property type="protein sequence ID" value="KAH7840489.1"/>
    <property type="molecule type" value="Genomic_DNA"/>
</dbReference>
<reference evidence="1 2" key="1">
    <citation type="journal article" date="2021" name="Hortic Res">
        <title>High-quality reference genome and annotation aids understanding of berry development for evergreen blueberry (Vaccinium darrowii).</title>
        <authorList>
            <person name="Yu J."/>
            <person name="Hulse-Kemp A.M."/>
            <person name="Babiker E."/>
            <person name="Staton M."/>
        </authorList>
    </citation>
    <scope>NUCLEOTIDE SEQUENCE [LARGE SCALE GENOMIC DNA]</scope>
    <source>
        <strain evidence="2">cv. NJ 8807/NJ 8810</strain>
        <tissue evidence="1">Young leaf</tissue>
    </source>
</reference>
<sequence length="400" mass="44492">MEEESTTLKLIIEKGPRAGETLEFQPRSVIRIGRIVRGNTLAIKDAGISTKHLSIVSSTSPSFKWLITDLDSSNGTVLNRSTLTPLVPSDLQNGDVIKLGEYTSIKVSIEAAHVGGVASRLRRNPEQGDSKAEGREDSELGLGFGGELGNAIENPRRRGRPPTKGKVVKSESRDCEVVNVEESLPSEPQQGWRVNTRVTRSSKNKESCYQEAEISAQVVDRKTRGGRGRSRKKNLRDEPLKSVRDEGLEEKEECEIVEENVRNKVSSGEVGNEGQDDEIIGKLAEEGMRRKVSLEIEGVPLHNVKNDVLGEKGEGCEKVEESLPNRQSEAVRGGVVEDGGPDLEKMTLEEWFDYLEEYLPKQIRDETEEMILQMNQRAEQVQEFSLKKRSDKEKGKQTVG</sequence>
<evidence type="ECO:0000313" key="1">
    <source>
        <dbReference type="EMBL" id="KAH7840489.1"/>
    </source>
</evidence>